<feature type="compositionally biased region" description="Gly residues" evidence="1">
    <location>
        <begin position="123"/>
        <end position="132"/>
    </location>
</feature>
<dbReference type="InterPro" id="IPR008979">
    <property type="entry name" value="Galactose-bd-like_sf"/>
</dbReference>
<feature type="compositionally biased region" description="Pro residues" evidence="1">
    <location>
        <begin position="102"/>
        <end position="121"/>
    </location>
</feature>
<keyword evidence="4" id="KW-1185">Reference proteome</keyword>
<reference evidence="3 4" key="2">
    <citation type="submission" date="2020-03" db="EMBL/GenBank/DDBJ databases">
        <authorList>
            <person name="Ichikawa N."/>
            <person name="Kimura A."/>
            <person name="Kitahashi Y."/>
            <person name="Uohara A."/>
        </authorList>
    </citation>
    <scope>NUCLEOTIDE SEQUENCE [LARGE SCALE GENOMIC DNA]</scope>
    <source>
        <strain evidence="3 4">NBRC 108638</strain>
    </source>
</reference>
<dbReference type="Gene3D" id="2.60.120.260">
    <property type="entry name" value="Galactose-binding domain-like"/>
    <property type="match status" value="1"/>
</dbReference>
<reference evidence="3 4" key="1">
    <citation type="submission" date="2020-03" db="EMBL/GenBank/DDBJ databases">
        <title>Whole genome shotgun sequence of Phytohabitans rumicis NBRC 108638.</title>
        <authorList>
            <person name="Komaki H."/>
            <person name="Tamura T."/>
        </authorList>
    </citation>
    <scope>NUCLEOTIDE SEQUENCE [LARGE SCALE GENOMIC DNA]</scope>
    <source>
        <strain evidence="3 4">NBRC 108638</strain>
    </source>
</reference>
<proteinExistence type="predicted"/>
<dbReference type="RefSeq" id="WP_173076130.1">
    <property type="nucleotide sequence ID" value="NZ_BAABJB010000015.1"/>
</dbReference>
<feature type="compositionally biased region" description="Low complexity" evidence="1">
    <location>
        <begin position="133"/>
        <end position="161"/>
    </location>
</feature>
<evidence type="ECO:0000259" key="2">
    <source>
        <dbReference type="PROSITE" id="PS51175"/>
    </source>
</evidence>
<evidence type="ECO:0000313" key="3">
    <source>
        <dbReference type="EMBL" id="GFJ88682.1"/>
    </source>
</evidence>
<feature type="domain" description="CBM6" evidence="2">
    <location>
        <begin position="163"/>
        <end position="287"/>
    </location>
</feature>
<sequence>MDQTGNEKTAELRIGGWLPPMGPGDVPTQALPRVVDESVTELIPIVTTQPADVPAHGESRLPRPARWALVTAAVAALASVPIALFATSDSAPSQNEVLAPQWPVPPTVLAPESSAPPPPDTGVPGGQPGPAGSGPARSNAAGTEPRTTTSATPSPSASVQAPISYEAEAPENRLRGQAARRGHGGASGGQVVGWVGGRRENTLRFGDIKAAQAGQYQVTIFYIAGERRYATVEVNGDFATVAEFPAVRDWVSVGSYTITLTLKAGDNTIQFGHPYAWTPDLDRIIVAPRP</sequence>
<organism evidence="3 4">
    <name type="scientific">Phytohabitans rumicis</name>
    <dbReference type="NCBI Taxonomy" id="1076125"/>
    <lineage>
        <taxon>Bacteria</taxon>
        <taxon>Bacillati</taxon>
        <taxon>Actinomycetota</taxon>
        <taxon>Actinomycetes</taxon>
        <taxon>Micromonosporales</taxon>
        <taxon>Micromonosporaceae</taxon>
    </lineage>
</organism>
<dbReference type="PROSITE" id="PS51175">
    <property type="entry name" value="CBM6"/>
    <property type="match status" value="1"/>
</dbReference>
<protein>
    <recommendedName>
        <fullName evidence="2">CBM6 domain-containing protein</fullName>
    </recommendedName>
</protein>
<feature type="region of interest" description="Disordered" evidence="1">
    <location>
        <begin position="1"/>
        <end position="29"/>
    </location>
</feature>
<dbReference type="InterPro" id="IPR005084">
    <property type="entry name" value="CBM6"/>
</dbReference>
<gene>
    <name evidence="3" type="ORF">Prum_023240</name>
</gene>
<dbReference type="CDD" id="cd04081">
    <property type="entry name" value="CBM35_galactosidase-like"/>
    <property type="match status" value="1"/>
</dbReference>
<accession>A0A6V8KUD6</accession>
<dbReference type="Proteomes" id="UP000482960">
    <property type="component" value="Unassembled WGS sequence"/>
</dbReference>
<dbReference type="EMBL" id="BLPG01000001">
    <property type="protein sequence ID" value="GFJ88682.1"/>
    <property type="molecule type" value="Genomic_DNA"/>
</dbReference>
<dbReference type="AlphaFoldDB" id="A0A6V8KUD6"/>
<evidence type="ECO:0000313" key="4">
    <source>
        <dbReference type="Proteomes" id="UP000482960"/>
    </source>
</evidence>
<dbReference type="SUPFAM" id="SSF49785">
    <property type="entry name" value="Galactose-binding domain-like"/>
    <property type="match status" value="1"/>
</dbReference>
<dbReference type="GO" id="GO:0030246">
    <property type="term" value="F:carbohydrate binding"/>
    <property type="evidence" value="ECO:0007669"/>
    <property type="project" value="InterPro"/>
</dbReference>
<comment type="caution">
    <text evidence="3">The sequence shown here is derived from an EMBL/GenBank/DDBJ whole genome shotgun (WGS) entry which is preliminary data.</text>
</comment>
<feature type="region of interest" description="Disordered" evidence="1">
    <location>
        <begin position="96"/>
        <end position="161"/>
    </location>
</feature>
<name>A0A6V8KUD6_9ACTN</name>
<evidence type="ECO:0000256" key="1">
    <source>
        <dbReference type="SAM" id="MobiDB-lite"/>
    </source>
</evidence>